<evidence type="ECO:0000313" key="1">
    <source>
        <dbReference type="EMBL" id="KII64539.1"/>
    </source>
</evidence>
<name>A0A0C2IGU7_THEKT</name>
<organism evidence="1 2">
    <name type="scientific">Thelohanellus kitauei</name>
    <name type="common">Myxosporean</name>
    <dbReference type="NCBI Taxonomy" id="669202"/>
    <lineage>
        <taxon>Eukaryota</taxon>
        <taxon>Metazoa</taxon>
        <taxon>Cnidaria</taxon>
        <taxon>Myxozoa</taxon>
        <taxon>Myxosporea</taxon>
        <taxon>Bivalvulida</taxon>
        <taxon>Platysporina</taxon>
        <taxon>Myxobolidae</taxon>
        <taxon>Thelohanellus</taxon>
    </lineage>
</organism>
<sequence length="351" mass="41628">MNVKSLDQIHVNGYYMWVVSKLYKKAFYIDENLAIRSAESLEDNTEYMVHPSNTAMVMKYTIDGNGLKIGYVRKYHGYKKRSFSFQKMDFIFETGRYVYISPDNTFNDFDDTDESIKFTKPGVSDFRNDKYHILLIESSESTKNLDISVYDEVKMFKVVENEFYLILVHNDKMSCLWVSTETRFKLGRTICTNNASEFMVQSYLHFDKKLRNQIFLNYPNQEYKQQTLRSSNKGRVWYEMKFRNPNDSQYSIPVLFKFGLYDRRDVMKNFFEIDIQYTESANGRIPFITYDNGMSWIATPITNSRLVMLNDGMVLVSVHTDTNEINYNVDKGKNTWFRAKLFENQPRVLYI</sequence>
<evidence type="ECO:0000313" key="2">
    <source>
        <dbReference type="Proteomes" id="UP000031668"/>
    </source>
</evidence>
<proteinExistence type="predicted"/>
<keyword evidence="2" id="KW-1185">Reference proteome</keyword>
<comment type="caution">
    <text evidence="1">The sequence shown here is derived from an EMBL/GenBank/DDBJ whole genome shotgun (WGS) entry which is preliminary data.</text>
</comment>
<protein>
    <submittedName>
        <fullName evidence="1">Uncharacterized protein</fullName>
    </submittedName>
</protein>
<reference evidence="1 2" key="1">
    <citation type="journal article" date="2014" name="Genome Biol. Evol.">
        <title>The genome of the myxosporean Thelohanellus kitauei shows adaptations to nutrient acquisition within its fish host.</title>
        <authorList>
            <person name="Yang Y."/>
            <person name="Xiong J."/>
            <person name="Zhou Z."/>
            <person name="Huo F."/>
            <person name="Miao W."/>
            <person name="Ran C."/>
            <person name="Liu Y."/>
            <person name="Zhang J."/>
            <person name="Feng J."/>
            <person name="Wang M."/>
            <person name="Wang M."/>
            <person name="Wang L."/>
            <person name="Yao B."/>
        </authorList>
    </citation>
    <scope>NUCLEOTIDE SEQUENCE [LARGE SCALE GENOMIC DNA]</scope>
    <source>
        <strain evidence="1">Wuqing</strain>
    </source>
</reference>
<dbReference type="AlphaFoldDB" id="A0A0C2IGU7"/>
<gene>
    <name evidence="1" type="ORF">RF11_02378</name>
</gene>
<dbReference type="Proteomes" id="UP000031668">
    <property type="component" value="Unassembled WGS sequence"/>
</dbReference>
<accession>A0A0C2IGU7</accession>
<dbReference type="OrthoDB" id="443634at2759"/>
<dbReference type="EMBL" id="JWZT01004233">
    <property type="protein sequence ID" value="KII64539.1"/>
    <property type="molecule type" value="Genomic_DNA"/>
</dbReference>